<comment type="caution">
    <text evidence="2">The sequence shown here is derived from an EMBL/GenBank/DDBJ whole genome shotgun (WGS) entry which is preliminary data.</text>
</comment>
<reference evidence="2 3" key="1">
    <citation type="submission" date="2017-03" db="EMBL/GenBank/DDBJ databases">
        <title>An alternative strategy for trypanosome survival in the mammalian bloodstream revealed through genome and transcriptome analysis of the ubiquitous bovine parasite Trypanosoma (Megatrypanum) theileri.</title>
        <authorList>
            <person name="Kelly S."/>
            <person name="Ivens A."/>
            <person name="Mott A."/>
            <person name="O'Neill E."/>
            <person name="Emms D."/>
            <person name="Macleod O."/>
            <person name="Voorheis P."/>
            <person name="Matthews J."/>
            <person name="Matthews K."/>
            <person name="Carrington M."/>
        </authorList>
    </citation>
    <scope>NUCLEOTIDE SEQUENCE [LARGE SCALE GENOMIC DNA]</scope>
    <source>
        <strain evidence="2">Edinburgh</strain>
    </source>
</reference>
<dbReference type="OrthoDB" id="329272at2759"/>
<name>A0A1X0NPT9_9TRYP</name>
<evidence type="ECO:0000313" key="2">
    <source>
        <dbReference type="EMBL" id="ORC86150.1"/>
    </source>
</evidence>
<proteinExistence type="predicted"/>
<dbReference type="EMBL" id="NBCO01000030">
    <property type="protein sequence ID" value="ORC86150.1"/>
    <property type="molecule type" value="Genomic_DNA"/>
</dbReference>
<dbReference type="Gene3D" id="3.40.630.30">
    <property type="match status" value="1"/>
</dbReference>
<dbReference type="GO" id="GO:0016747">
    <property type="term" value="F:acyltransferase activity, transferring groups other than amino-acyl groups"/>
    <property type="evidence" value="ECO:0007669"/>
    <property type="project" value="InterPro"/>
</dbReference>
<dbReference type="InterPro" id="IPR016181">
    <property type="entry name" value="Acyl_CoA_acyltransferase"/>
</dbReference>
<dbReference type="InterPro" id="IPR000182">
    <property type="entry name" value="GNAT_dom"/>
</dbReference>
<keyword evidence="2" id="KW-0808">Transferase</keyword>
<dbReference type="VEuPathDB" id="TriTrypDB:TM35_000301900"/>
<dbReference type="GeneID" id="39988293"/>
<organism evidence="2 3">
    <name type="scientific">Trypanosoma theileri</name>
    <dbReference type="NCBI Taxonomy" id="67003"/>
    <lineage>
        <taxon>Eukaryota</taxon>
        <taxon>Discoba</taxon>
        <taxon>Euglenozoa</taxon>
        <taxon>Kinetoplastea</taxon>
        <taxon>Metakinetoplastina</taxon>
        <taxon>Trypanosomatida</taxon>
        <taxon>Trypanosomatidae</taxon>
        <taxon>Trypanosoma</taxon>
    </lineage>
</organism>
<dbReference type="PROSITE" id="PS51186">
    <property type="entry name" value="GNAT"/>
    <property type="match status" value="1"/>
</dbReference>
<dbReference type="GO" id="GO:0006048">
    <property type="term" value="P:UDP-N-acetylglucosamine biosynthetic process"/>
    <property type="evidence" value="ECO:0007669"/>
    <property type="project" value="UniProtKB-UniPathway"/>
</dbReference>
<dbReference type="STRING" id="67003.A0A1X0NPT9"/>
<dbReference type="RefSeq" id="XP_028880216.1">
    <property type="nucleotide sequence ID" value="XM_029028513.1"/>
</dbReference>
<dbReference type="SUPFAM" id="SSF55729">
    <property type="entry name" value="Acyl-CoA N-acyltransferases (Nat)"/>
    <property type="match status" value="1"/>
</dbReference>
<dbReference type="Pfam" id="PF13673">
    <property type="entry name" value="Acetyltransf_10"/>
    <property type="match status" value="1"/>
</dbReference>
<dbReference type="AlphaFoldDB" id="A0A1X0NPT9"/>
<dbReference type="CDD" id="cd04301">
    <property type="entry name" value="NAT_SF"/>
    <property type="match status" value="1"/>
</dbReference>
<accession>A0A1X0NPT9</accession>
<dbReference type="UniPathway" id="UPA00113">
    <property type="reaction ID" value="UER00529"/>
</dbReference>
<protein>
    <submittedName>
        <fullName evidence="2">Actyltransferase-like protein</fullName>
    </submittedName>
</protein>
<keyword evidence="3" id="KW-1185">Reference proteome</keyword>
<gene>
    <name evidence="2" type="ORF">TM35_000301900</name>
</gene>
<evidence type="ECO:0000313" key="3">
    <source>
        <dbReference type="Proteomes" id="UP000192257"/>
    </source>
</evidence>
<feature type="domain" description="N-acetyltransferase" evidence="1">
    <location>
        <begin position="20"/>
        <end position="165"/>
    </location>
</feature>
<dbReference type="Proteomes" id="UP000192257">
    <property type="component" value="Unassembled WGS sequence"/>
</dbReference>
<sequence>MPFIVRVCKGEDSDVLRDARSLRTLIFVGEQGVPTELEFDSKDGEATHFVVYEIQSESNQTTTTTPPLAVASARVRVVRDCGVYAYPSPVAKVERVCVRKEYRRRGCGNILMQAVEKYIEKTLKLPSVVLHAQVPIKLFYIQRGYTETSEEYLEANIPHICMSKI</sequence>
<evidence type="ECO:0000259" key="1">
    <source>
        <dbReference type="PROSITE" id="PS51186"/>
    </source>
</evidence>